<evidence type="ECO:0000313" key="3">
    <source>
        <dbReference type="Proteomes" id="UP000435138"/>
    </source>
</evidence>
<comment type="caution">
    <text evidence="2">The sequence shown here is derived from an EMBL/GenBank/DDBJ whole genome shotgun (WGS) entry which is preliminary data.</text>
</comment>
<accession>A0A6A8A291</accession>
<organism evidence="2 3">
    <name type="scientific">Endobacterium cereale</name>
    <dbReference type="NCBI Taxonomy" id="2663029"/>
    <lineage>
        <taxon>Bacteria</taxon>
        <taxon>Pseudomonadati</taxon>
        <taxon>Pseudomonadota</taxon>
        <taxon>Alphaproteobacteria</taxon>
        <taxon>Hyphomicrobiales</taxon>
        <taxon>Rhizobiaceae</taxon>
        <taxon>Endobacterium</taxon>
    </lineage>
</organism>
<sequence length="190" mass="21717">MQEMNQLMKKADEALWADVNEAIDRAVNTAGHELQSFGLIRSPHDYFAEGVLRHLFLRLCGADPETYTGGDPETAWKILYVGRSVARHWEKERGRSGENRKRKERPEDIEKDESERRQLILAAENFALKTAIRLLVDHARASDPQIGDRMEAAVEARHAALENVSDTDREFTENARRYMSLLTTLPRQSG</sequence>
<protein>
    <submittedName>
        <fullName evidence="2">Uncharacterized protein</fullName>
    </submittedName>
</protein>
<dbReference type="EMBL" id="WIXI01000022">
    <property type="protein sequence ID" value="MQY45155.1"/>
    <property type="molecule type" value="Genomic_DNA"/>
</dbReference>
<gene>
    <name evidence="2" type="ORF">GAO09_03605</name>
</gene>
<proteinExistence type="predicted"/>
<dbReference type="AlphaFoldDB" id="A0A6A8A291"/>
<feature type="region of interest" description="Disordered" evidence="1">
    <location>
        <begin position="91"/>
        <end position="114"/>
    </location>
</feature>
<keyword evidence="3" id="KW-1185">Reference proteome</keyword>
<reference evidence="2 3" key="1">
    <citation type="submission" date="2019-11" db="EMBL/GenBank/DDBJ databases">
        <title>Genome analysis of Rhizobacterium cereale a novel genus and species isolated from maize roots in North Spain.</title>
        <authorList>
            <person name="Menendez E."/>
            <person name="Flores-Felix J.D."/>
            <person name="Ramirez-Bahena M.-H."/>
            <person name="Igual J.M."/>
            <person name="Garcia-Fraile P."/>
            <person name="Peix A."/>
            <person name="Velazquez E."/>
        </authorList>
    </citation>
    <scope>NUCLEOTIDE SEQUENCE [LARGE SCALE GENOMIC DNA]</scope>
    <source>
        <strain evidence="2 3">RZME27</strain>
    </source>
</reference>
<evidence type="ECO:0000256" key="1">
    <source>
        <dbReference type="SAM" id="MobiDB-lite"/>
    </source>
</evidence>
<evidence type="ECO:0000313" key="2">
    <source>
        <dbReference type="EMBL" id="MQY45155.1"/>
    </source>
</evidence>
<name>A0A6A8A291_9HYPH</name>
<dbReference type="Proteomes" id="UP000435138">
    <property type="component" value="Unassembled WGS sequence"/>
</dbReference>